<dbReference type="AlphaFoldDB" id="A0A7E5VZV6"/>
<dbReference type="InterPro" id="IPR038606">
    <property type="entry name" value="To_sf"/>
</dbReference>
<accession>A0A7E5VZV6</accession>
<evidence type="ECO:0000256" key="3">
    <source>
        <dbReference type="ARBA" id="ARBA00060902"/>
    </source>
</evidence>
<dbReference type="KEGG" id="tnl:113498126"/>
<evidence type="ECO:0000256" key="1">
    <source>
        <dbReference type="ARBA" id="ARBA00022729"/>
    </source>
</evidence>
<name>A0A7E5VZV6_TRINI</name>
<keyword evidence="5" id="KW-1185">Reference proteome</keyword>
<dbReference type="Pfam" id="PF06585">
    <property type="entry name" value="JHBP"/>
    <property type="match status" value="1"/>
</dbReference>
<dbReference type="InterPro" id="IPR010562">
    <property type="entry name" value="Haemolymph_juvenile_hormone-bd"/>
</dbReference>
<dbReference type="SMART" id="SM00700">
    <property type="entry name" value="JHBP"/>
    <property type="match status" value="1"/>
</dbReference>
<dbReference type="OrthoDB" id="8194225at2759"/>
<gene>
    <name evidence="6" type="primary">LOC113498126</name>
</gene>
<reference evidence="6" key="1">
    <citation type="submission" date="2025-08" db="UniProtKB">
        <authorList>
            <consortium name="RefSeq"/>
        </authorList>
    </citation>
    <scope>IDENTIFICATION</scope>
</reference>
<evidence type="ECO:0000256" key="2">
    <source>
        <dbReference type="ARBA" id="ARBA00023108"/>
    </source>
</evidence>
<keyword evidence="1 4" id="KW-0732">Signal</keyword>
<evidence type="ECO:0000256" key="4">
    <source>
        <dbReference type="SAM" id="SignalP"/>
    </source>
</evidence>
<dbReference type="FunFam" id="3.15.10.30:FF:000001">
    <property type="entry name" value="Takeout-like protein 1"/>
    <property type="match status" value="1"/>
</dbReference>
<dbReference type="GO" id="GO:0007623">
    <property type="term" value="P:circadian rhythm"/>
    <property type="evidence" value="ECO:0007669"/>
    <property type="project" value="UniProtKB-ARBA"/>
</dbReference>
<organism evidence="5 6">
    <name type="scientific">Trichoplusia ni</name>
    <name type="common">Cabbage looper</name>
    <dbReference type="NCBI Taxonomy" id="7111"/>
    <lineage>
        <taxon>Eukaryota</taxon>
        <taxon>Metazoa</taxon>
        <taxon>Ecdysozoa</taxon>
        <taxon>Arthropoda</taxon>
        <taxon>Hexapoda</taxon>
        <taxon>Insecta</taxon>
        <taxon>Pterygota</taxon>
        <taxon>Neoptera</taxon>
        <taxon>Endopterygota</taxon>
        <taxon>Lepidoptera</taxon>
        <taxon>Glossata</taxon>
        <taxon>Ditrysia</taxon>
        <taxon>Noctuoidea</taxon>
        <taxon>Noctuidae</taxon>
        <taxon>Plusiinae</taxon>
        <taxon>Trichoplusia</taxon>
    </lineage>
</organism>
<comment type="similarity">
    <text evidence="3">Belongs to the TO family.</text>
</comment>
<dbReference type="PANTHER" id="PTHR11008">
    <property type="entry name" value="PROTEIN TAKEOUT-LIKE PROTEIN"/>
    <property type="match status" value="1"/>
</dbReference>
<sequence length="243" mass="27777">MLRISWFVGLFCSVLSMELPSYISSCSRNDPNLNECALKSARESLHQFSLGDPERGLHSLDPLHVPEMVIYIPNKQGIKVVFKDNYFSGLSKLHLESLSFDLEKKQIRADALVNLDVKNKYDLSGKLLMLPVQSNGDAAIHLKNTLLHIRYWYDHVEGADGKIHWKINKHDIKYEVEKANFRLENLFNDKNIGDQINKLLNEMWREIVNEVGPSICHSLSSAVVESLAVLLEQVSFDELMPDK</sequence>
<dbReference type="CTD" id="692490"/>
<feature type="signal peptide" evidence="4">
    <location>
        <begin position="1"/>
        <end position="16"/>
    </location>
</feature>
<feature type="chain" id="PRO_5028949673" evidence="4">
    <location>
        <begin position="17"/>
        <end position="243"/>
    </location>
</feature>
<dbReference type="Gene3D" id="3.15.10.30">
    <property type="entry name" value="Haemolymph juvenile hormone binding protein"/>
    <property type="match status" value="1"/>
</dbReference>
<protein>
    <submittedName>
        <fullName evidence="6">Circadian clock-controlled protein-like</fullName>
    </submittedName>
</protein>
<dbReference type="Proteomes" id="UP000322000">
    <property type="component" value="Chromosome 10"/>
</dbReference>
<dbReference type="GeneID" id="113498126"/>
<keyword evidence="2" id="KW-0090">Biological rhythms</keyword>
<dbReference type="InParanoid" id="A0A7E5VZV6"/>
<evidence type="ECO:0000313" key="6">
    <source>
        <dbReference type="RefSeq" id="XP_026733864.1"/>
    </source>
</evidence>
<dbReference type="PANTHER" id="PTHR11008:SF32">
    <property type="entry name" value="CIRCADIAN CLOCK-CONTROLLED PROTEIN DAYWAKE-RELATED"/>
    <property type="match status" value="1"/>
</dbReference>
<dbReference type="GO" id="GO:0005615">
    <property type="term" value="C:extracellular space"/>
    <property type="evidence" value="ECO:0007669"/>
    <property type="project" value="TreeGrafter"/>
</dbReference>
<dbReference type="RefSeq" id="XP_026733864.1">
    <property type="nucleotide sequence ID" value="XM_026878063.1"/>
</dbReference>
<proteinExistence type="inferred from homology"/>
<evidence type="ECO:0000313" key="5">
    <source>
        <dbReference type="Proteomes" id="UP000322000"/>
    </source>
</evidence>